<feature type="compositionally biased region" description="Pro residues" evidence="7">
    <location>
        <begin position="1882"/>
        <end position="1896"/>
    </location>
</feature>
<proteinExistence type="inferred from homology"/>
<comment type="subcellular location">
    <subcellularLocation>
        <location evidence="1">Membrane</location>
        <topology evidence="1">Single-pass type I membrane protein</topology>
    </subcellularLocation>
</comment>
<evidence type="ECO:0000256" key="7">
    <source>
        <dbReference type="SAM" id="MobiDB-lite"/>
    </source>
</evidence>
<comment type="caution">
    <text evidence="13">The sequence shown here is derived from an EMBL/GenBank/DDBJ whole genome shotgun (WGS) entry which is preliminary data.</text>
</comment>
<dbReference type="InterPro" id="IPR022113">
    <property type="entry name" value="TMEM131L_N"/>
</dbReference>
<dbReference type="STRING" id="6573.A0A210PLB6"/>
<feature type="compositionally biased region" description="Polar residues" evidence="7">
    <location>
        <begin position="1840"/>
        <end position="1863"/>
    </location>
</feature>
<dbReference type="OrthoDB" id="168404at2759"/>
<evidence type="ECO:0000259" key="9">
    <source>
        <dbReference type="Pfam" id="PF24495"/>
    </source>
</evidence>
<keyword evidence="5" id="KW-1133">Transmembrane helix</keyword>
<dbReference type="InterPro" id="IPR055435">
    <property type="entry name" value="Ig_TMEM131L_3"/>
</dbReference>
<dbReference type="InterPro" id="IPR039877">
    <property type="entry name" value="TMEM131-like"/>
</dbReference>
<feature type="domain" description="TMEM131L fifth Ig-like" evidence="12">
    <location>
        <begin position="1006"/>
        <end position="1071"/>
    </location>
</feature>
<reference evidence="13 14" key="1">
    <citation type="journal article" date="2017" name="Nat. Ecol. Evol.">
        <title>Scallop genome provides insights into evolution of bilaterian karyotype and development.</title>
        <authorList>
            <person name="Wang S."/>
            <person name="Zhang J."/>
            <person name="Jiao W."/>
            <person name="Li J."/>
            <person name="Xun X."/>
            <person name="Sun Y."/>
            <person name="Guo X."/>
            <person name="Huan P."/>
            <person name="Dong B."/>
            <person name="Zhang L."/>
            <person name="Hu X."/>
            <person name="Sun X."/>
            <person name="Wang J."/>
            <person name="Zhao C."/>
            <person name="Wang Y."/>
            <person name="Wang D."/>
            <person name="Huang X."/>
            <person name="Wang R."/>
            <person name="Lv J."/>
            <person name="Li Y."/>
            <person name="Zhang Z."/>
            <person name="Liu B."/>
            <person name="Lu W."/>
            <person name="Hui Y."/>
            <person name="Liang J."/>
            <person name="Zhou Z."/>
            <person name="Hou R."/>
            <person name="Li X."/>
            <person name="Liu Y."/>
            <person name="Li H."/>
            <person name="Ning X."/>
            <person name="Lin Y."/>
            <person name="Zhao L."/>
            <person name="Xing Q."/>
            <person name="Dou J."/>
            <person name="Li Y."/>
            <person name="Mao J."/>
            <person name="Guo H."/>
            <person name="Dou H."/>
            <person name="Li T."/>
            <person name="Mu C."/>
            <person name="Jiang W."/>
            <person name="Fu Q."/>
            <person name="Fu X."/>
            <person name="Miao Y."/>
            <person name="Liu J."/>
            <person name="Yu Q."/>
            <person name="Li R."/>
            <person name="Liao H."/>
            <person name="Li X."/>
            <person name="Kong Y."/>
            <person name="Jiang Z."/>
            <person name="Chourrout D."/>
            <person name="Li R."/>
            <person name="Bao Z."/>
        </authorList>
    </citation>
    <scope>NUCLEOTIDE SEQUENCE [LARGE SCALE GENOMIC DNA]</scope>
    <source>
        <strain evidence="13 14">PY_sf001</strain>
    </source>
</reference>
<dbReference type="InterPro" id="IPR056311">
    <property type="entry name" value="TMEM131_Ig_2"/>
</dbReference>
<dbReference type="PANTHER" id="PTHR22050:SF0">
    <property type="entry name" value="TRANSMEMBRANE PROTEIN 131 HOMOLOG"/>
    <property type="match status" value="1"/>
</dbReference>
<evidence type="ECO:0000259" key="12">
    <source>
        <dbReference type="Pfam" id="PF24501"/>
    </source>
</evidence>
<name>A0A210PLB6_MIZYE</name>
<feature type="region of interest" description="Disordered" evidence="7">
    <location>
        <begin position="1624"/>
        <end position="1651"/>
    </location>
</feature>
<evidence type="ECO:0000256" key="3">
    <source>
        <dbReference type="ARBA" id="ARBA00022692"/>
    </source>
</evidence>
<feature type="compositionally biased region" description="Low complexity" evidence="7">
    <location>
        <begin position="1388"/>
        <end position="1397"/>
    </location>
</feature>
<feature type="region of interest" description="Disordered" evidence="7">
    <location>
        <begin position="1780"/>
        <end position="1800"/>
    </location>
</feature>
<dbReference type="Pfam" id="PF12371">
    <property type="entry name" value="TMEM131_like_N"/>
    <property type="match status" value="1"/>
</dbReference>
<feature type="compositionally biased region" description="Low complexity" evidence="7">
    <location>
        <begin position="1696"/>
        <end position="1724"/>
    </location>
</feature>
<evidence type="ECO:0000313" key="13">
    <source>
        <dbReference type="EMBL" id="OWF37267.1"/>
    </source>
</evidence>
<feature type="region of interest" description="Disordered" evidence="7">
    <location>
        <begin position="1217"/>
        <end position="1312"/>
    </location>
</feature>
<gene>
    <name evidence="13" type="ORF">KP79_PYT12708</name>
</gene>
<feature type="compositionally biased region" description="Low complexity" evidence="7">
    <location>
        <begin position="1824"/>
        <end position="1839"/>
    </location>
</feature>
<dbReference type="Proteomes" id="UP000242188">
    <property type="component" value="Unassembled WGS sequence"/>
</dbReference>
<feature type="region of interest" description="Disordered" evidence="7">
    <location>
        <begin position="1348"/>
        <end position="1604"/>
    </location>
</feature>
<dbReference type="InterPro" id="IPR055436">
    <property type="entry name" value="Ig_TMEM131L_4"/>
</dbReference>
<evidence type="ECO:0000259" key="8">
    <source>
        <dbReference type="Pfam" id="PF12371"/>
    </source>
</evidence>
<organism evidence="13 14">
    <name type="scientific">Mizuhopecten yessoensis</name>
    <name type="common">Japanese scallop</name>
    <name type="synonym">Patinopecten yessoensis</name>
    <dbReference type="NCBI Taxonomy" id="6573"/>
    <lineage>
        <taxon>Eukaryota</taxon>
        <taxon>Metazoa</taxon>
        <taxon>Spiralia</taxon>
        <taxon>Lophotrochozoa</taxon>
        <taxon>Mollusca</taxon>
        <taxon>Bivalvia</taxon>
        <taxon>Autobranchia</taxon>
        <taxon>Pteriomorphia</taxon>
        <taxon>Pectinida</taxon>
        <taxon>Pectinoidea</taxon>
        <taxon>Pectinidae</taxon>
        <taxon>Mizuhopecten</taxon>
    </lineage>
</organism>
<evidence type="ECO:0000259" key="11">
    <source>
        <dbReference type="Pfam" id="PF24499"/>
    </source>
</evidence>
<dbReference type="GO" id="GO:0016020">
    <property type="term" value="C:membrane"/>
    <property type="evidence" value="ECO:0007669"/>
    <property type="project" value="UniProtKB-SubCell"/>
</dbReference>
<feature type="compositionally biased region" description="Polar residues" evidence="7">
    <location>
        <begin position="1544"/>
        <end position="1564"/>
    </location>
</feature>
<feature type="compositionally biased region" description="Low complexity" evidence="7">
    <location>
        <begin position="1784"/>
        <end position="1800"/>
    </location>
</feature>
<keyword evidence="3 13" id="KW-0812">Transmembrane</keyword>
<feature type="domain" description="Transmembrane protein 131-like N-terminal" evidence="8">
    <location>
        <begin position="87"/>
        <end position="169"/>
    </location>
</feature>
<feature type="domain" description="TMEM131L fourth Ig-like" evidence="11">
    <location>
        <begin position="806"/>
        <end position="953"/>
    </location>
</feature>
<keyword evidence="4" id="KW-0732">Signal</keyword>
<evidence type="ECO:0000256" key="6">
    <source>
        <dbReference type="ARBA" id="ARBA00023136"/>
    </source>
</evidence>
<dbReference type="EMBL" id="NEDP02005592">
    <property type="protein sequence ID" value="OWF37267.1"/>
    <property type="molecule type" value="Genomic_DNA"/>
</dbReference>
<dbReference type="Pfam" id="PF24499">
    <property type="entry name" value="Ig_TMEM131L_4"/>
    <property type="match status" value="1"/>
</dbReference>
<dbReference type="InterPro" id="IPR055437">
    <property type="entry name" value="TMEM131L_Ig_5"/>
</dbReference>
<evidence type="ECO:0000256" key="1">
    <source>
        <dbReference type="ARBA" id="ARBA00004479"/>
    </source>
</evidence>
<feature type="compositionally biased region" description="Basic residues" evidence="7">
    <location>
        <begin position="1417"/>
        <end position="1427"/>
    </location>
</feature>
<evidence type="ECO:0000256" key="4">
    <source>
        <dbReference type="ARBA" id="ARBA00022729"/>
    </source>
</evidence>
<dbReference type="Pfam" id="PF24495">
    <property type="entry name" value="Ig_TMEM131_2"/>
    <property type="match status" value="1"/>
</dbReference>
<accession>A0A210PLB6</accession>
<feature type="region of interest" description="Disordered" evidence="7">
    <location>
        <begin position="1823"/>
        <end position="1926"/>
    </location>
</feature>
<evidence type="ECO:0000256" key="2">
    <source>
        <dbReference type="ARBA" id="ARBA00006682"/>
    </source>
</evidence>
<comment type="similarity">
    <text evidence="2">Belongs to the TMEM131 family.</text>
</comment>
<feature type="region of interest" description="Disordered" evidence="7">
    <location>
        <begin position="1664"/>
        <end position="1728"/>
    </location>
</feature>
<evidence type="ECO:0000313" key="14">
    <source>
        <dbReference type="Proteomes" id="UP000242188"/>
    </source>
</evidence>
<feature type="domain" description="TMEM131 second Ig-like" evidence="9">
    <location>
        <begin position="186"/>
        <end position="275"/>
    </location>
</feature>
<sequence length="1926" mass="214381">MARVACHREKMSVEWFHFILLFHSIQNYFPHTTAVESHNQAFIQTDNHLTYIGGTRDLNGIPLNVKPGHLHEHDSPEDILFKSSSIRLDPPWLDFQEQSVGMPQMEQVVIQNTDPKHSLHLLSISGSTVHFHCSFFQDKTVPPGGNTTFDVVFLARQEGNAENTLYIHTSQGPVTYHVFGVGIPNPYRLRPYLGAKVPLNSSFSPVIQMHNPHSSMLQVLEMFSSEGDLHLELPTGELEAPKNLWEIPPYETKAVMKANFIGRVENNHTAFIRIKTNQEQNSRLLILPVEVEVSSVPGIYSPLELIDFGILRTLDEPTTIQLSLVNTGPKPLHVTGITVSPPNNAISIEFRPIRLQPDIIRHTPVAQITFKAARALHPKQWSGKIIVKTKNSQVKTVLPYQATVLHGSLVYNSNSSQFFSPKNLMNITRVMMFTNTFNFSIVIYNVTLPSDIAHFFSILNFTEPVTLQPQHTLVPFLLQFHPNETQLHFNSHLTLHTNASTFTVPIVVYNGELKVIPHRPERFKGQLDFGTMGIQETRSMVFTLRNDNPVDVHIGEITPDLNGTVVQFLGMEKGNGTTLTRIHNTTDVDYNFLKIKPYHFAVFSLNLTAPDYEGDFSTEMLITTQFQDIWIPVSVRTAAGSLHFIPESLVFDKAYPGNIPYRVMQIYSTFREYMTVTGVSFQPSDPRFYYKPTNTDRIVLEPLHNTVVGRVYFDAKKECGDDCYVGLPLNTPPGHQWLLGLTLEKEVADTDQYFFTRLQQKWHKIQQAGLHTANVTIELDTSEVRGFLYSAQAHMEWPSLVKMCKIRFPLTQIGNSSTADFIVENPGTSPVLIQMIPLALYPNAQTLLDMMNWRISSEITDYVETEDVDIFTLPDLERYHTNPKNVVPKFRKNVEEKFGVKPHPESITAVLGPDVKIKVRVGFHPKDDISRTSLILIRNNLTILDALVIQGQGGRGEMKLSNKKPGSGIPLQFDMTEKHLKNCDKKKHTKSMAPNFTVRRSFTLKNTGELPFYVHGYSINGASCEGYGFRVLDCDGFHMLPNTSRKIDIAFTPDFTMSRIRRTLTVYTSLGAPANYTLQATVPPHTLSKCSSALPRPNWEPVLYYSIVCAMGFLLCCILVAAYFEADRIFVSDIIRRKIKISNSTQTFDKSKVFDLKQVAGINSCAPVKLSQLSDGRSSPSTKPMLELANGHVEHNSKTPPFYSTLLSIAKNFFSPKPSRAPARPKVEPQDCAESTQSLCNSYKPGQEKEKSSLKPESIISEKSIPAQKTKKSKAARRQHDLHLNTENHCLPSRGGNKEAPNQDNNKKLPESVRMSLLDKQDRYGKSRSSSTTDTLDEITLPDDLVSISQPTIDGKNKGKKRMKRSERDAIPVNRYVRNISDDKDETSSTTTESSVGDGDEKSSSARDSTPEPPPSKPRKTKSKARTVKMIGHYDDTYDDDEFELTSKSKAHKRIKVSSKDAYGGNILMPDTYDLPYNLENKADKLKNGSSSSDSNRKPGKSKAQAKGLLLSSWPGLDSSEESDSTPNWDTPSPGPRPEDLSELSIQTENFAQKQKTPTTNGFSFSPDGLTSSSRSSSYSSIVSNNSSEGNGQTKPKANEKRFPPGFVPFCGDIVLPAIGTKAKSAPVGAGKSRSNVWKNSPPSTPDAVNNSFGLQTIQENRLTSGLPESGSDPFAQQDTPFGNTVFPDTPLYNYSPTGTTSGGISPTTPTTPTSIASSTTAPGFDQPQTMMQKLMADRRRRVKEHQIRFMKGQEWPGFDYPAVRSESLWDSEYQSMDNRNQWSTTTDSPPTSSSGGLWSTLTNSANSGWNSLMSFTSGWGGNTPVSTSTDTMTTESFSGNDANHSPTPNGSPENVGTFNPFNSMADIWGPNAPNTSSGWNYPPPTGDNMNFPPPNMEVRSMPLPAGEARSYSAPAGDSSDRHQMQ</sequence>
<dbReference type="Pfam" id="PF24498">
    <property type="entry name" value="Ig_TMEM131L_3"/>
    <property type="match status" value="1"/>
</dbReference>
<protein>
    <submittedName>
        <fullName evidence="13">Transmembrane protein 131</fullName>
    </submittedName>
</protein>
<feature type="compositionally biased region" description="Low complexity" evidence="7">
    <location>
        <begin position="1566"/>
        <end position="1592"/>
    </location>
</feature>
<dbReference type="PANTHER" id="PTHR22050">
    <property type="entry name" value="RW1 PROTEIN HOMOLOG"/>
    <property type="match status" value="1"/>
</dbReference>
<dbReference type="Pfam" id="PF24501">
    <property type="entry name" value="Ig_TMEM131L_5"/>
    <property type="match status" value="1"/>
</dbReference>
<dbReference type="InterPro" id="IPR013783">
    <property type="entry name" value="Ig-like_fold"/>
</dbReference>
<keyword evidence="14" id="KW-1185">Reference proteome</keyword>
<feature type="compositionally biased region" description="Polar residues" evidence="7">
    <location>
        <begin position="1633"/>
        <end position="1651"/>
    </location>
</feature>
<evidence type="ECO:0000256" key="5">
    <source>
        <dbReference type="ARBA" id="ARBA00022989"/>
    </source>
</evidence>
<feature type="domain" description="TMEM131L third Ig-like" evidence="10">
    <location>
        <begin position="417"/>
        <end position="509"/>
    </location>
</feature>
<dbReference type="Gene3D" id="2.60.40.10">
    <property type="entry name" value="Immunoglobulins"/>
    <property type="match status" value="1"/>
</dbReference>
<evidence type="ECO:0000259" key="10">
    <source>
        <dbReference type="Pfam" id="PF24498"/>
    </source>
</evidence>
<keyword evidence="6" id="KW-0472">Membrane</keyword>